<gene>
    <name evidence="1" type="ORF">WP8S17C03_23040</name>
</gene>
<organism evidence="1 2">
    <name type="scientific">Metapseudomonas otitidis</name>
    <dbReference type="NCBI Taxonomy" id="319939"/>
    <lineage>
        <taxon>Bacteria</taxon>
        <taxon>Pseudomonadati</taxon>
        <taxon>Pseudomonadota</taxon>
        <taxon>Gammaproteobacteria</taxon>
        <taxon>Pseudomonadales</taxon>
        <taxon>Pseudomonadaceae</taxon>
        <taxon>Metapseudomonas</taxon>
    </lineage>
</organism>
<dbReference type="EMBL" id="AP022213">
    <property type="protein sequence ID" value="BBT16255.1"/>
    <property type="molecule type" value="Genomic_DNA"/>
</dbReference>
<proteinExistence type="predicted"/>
<dbReference type="Proteomes" id="UP000515591">
    <property type="component" value="Chromosome"/>
</dbReference>
<accession>A0A6S5RTQ9</accession>
<name>A0A6S5RTQ9_9GAMM</name>
<dbReference type="RefSeq" id="WP_182852451.1">
    <property type="nucleotide sequence ID" value="NZ_AP022213.1"/>
</dbReference>
<evidence type="ECO:0000313" key="1">
    <source>
        <dbReference type="EMBL" id="BBT16255.1"/>
    </source>
</evidence>
<sequence length="136" mass="15248">MSESDVINVRTLMEQAQVYASAWSLVGGPFDSGDQLEAAVAEKAQLQEMLEEFCSRTELRELAEQLIQWHTDKVERFEFVLGMRADTEVKLQSGDETVTLSGDRLKGFRIGMTIAREWLGKCPLSIEMSTADVEEG</sequence>
<reference evidence="1 2" key="1">
    <citation type="submission" date="2019-12" db="EMBL/GenBank/DDBJ databases">
        <title>complete genome sequences of Pseudomonas otitidis str. WP8-S17-CRE-03 isolated from wastewater treatment plant effluent.</title>
        <authorList>
            <person name="Sekizuka T."/>
            <person name="Itokawa K."/>
            <person name="Yatsu K."/>
            <person name="Inamine Y."/>
            <person name="Kuroda M."/>
        </authorList>
    </citation>
    <scope>NUCLEOTIDE SEQUENCE [LARGE SCALE GENOMIC DNA]</scope>
    <source>
        <strain evidence="1 2">WP8-S17-CRE-03</strain>
    </source>
</reference>
<evidence type="ECO:0008006" key="3">
    <source>
        <dbReference type="Google" id="ProtNLM"/>
    </source>
</evidence>
<dbReference type="AlphaFoldDB" id="A0A6S5RTQ9"/>
<evidence type="ECO:0000313" key="2">
    <source>
        <dbReference type="Proteomes" id="UP000515591"/>
    </source>
</evidence>
<protein>
    <recommendedName>
        <fullName evidence="3">Host nuclease inhibitor protein</fullName>
    </recommendedName>
</protein>